<evidence type="ECO:0000313" key="2">
    <source>
        <dbReference type="Proteomes" id="UP001156484"/>
    </source>
</evidence>
<proteinExistence type="predicted"/>
<name>A0ACD4DK86_9NOCA</name>
<organism evidence="1 2">
    <name type="scientific">Rhodococcus sacchari</name>
    <dbReference type="NCBI Taxonomy" id="2962047"/>
    <lineage>
        <taxon>Bacteria</taxon>
        <taxon>Bacillati</taxon>
        <taxon>Actinomycetota</taxon>
        <taxon>Actinomycetes</taxon>
        <taxon>Mycobacteriales</taxon>
        <taxon>Nocardiaceae</taxon>
        <taxon>Rhodococcus</taxon>
    </lineage>
</organism>
<keyword evidence="2" id="KW-1185">Reference proteome</keyword>
<dbReference type="Proteomes" id="UP001156484">
    <property type="component" value="Chromosome"/>
</dbReference>
<sequence length="198" mass="21732">MSPDRTPIAYTPARREPPETAEQLRARIPGWGVDLDPHDRPAVPKERFAPEETGAHWAFPERQPGHEGRERSVEHAFVTPVFGTSAPLQGLSGAVRRHAYRRYSEGRAAHWLLLLGADRIDVAESRVRALLAGRPDDPVSESGLRAEVTAHGVASRRGSTRSDVNHQWLDPLVSGAPWIVVAGLGAAVVHRRRSHGGR</sequence>
<reference evidence="1" key="1">
    <citation type="submission" date="2022-10" db="EMBL/GenBank/DDBJ databases">
        <title>Rhodococcus ferula Z13 complete genome.</title>
        <authorList>
            <person name="Long X."/>
            <person name="Zang M."/>
        </authorList>
    </citation>
    <scope>NUCLEOTIDE SEQUENCE</scope>
    <source>
        <strain evidence="1">Z13</strain>
    </source>
</reference>
<dbReference type="EMBL" id="CP107551">
    <property type="protein sequence ID" value="UYP20441.1"/>
    <property type="molecule type" value="Genomic_DNA"/>
</dbReference>
<evidence type="ECO:0000313" key="1">
    <source>
        <dbReference type="EMBL" id="UYP20441.1"/>
    </source>
</evidence>
<gene>
    <name evidence="1" type="ORF">OED52_07940</name>
</gene>
<protein>
    <submittedName>
        <fullName evidence="1">Uncharacterized protein</fullName>
    </submittedName>
</protein>
<accession>A0ACD4DK86</accession>